<protein>
    <recommendedName>
        <fullName evidence="5">FlgO domain-containing protein</fullName>
    </recommendedName>
</protein>
<feature type="signal peptide" evidence="2">
    <location>
        <begin position="1"/>
        <end position="19"/>
    </location>
</feature>
<reference evidence="3" key="1">
    <citation type="submission" date="2020-10" db="EMBL/GenBank/DDBJ databases">
        <authorList>
            <person name="Gilroy R."/>
        </authorList>
    </citation>
    <scope>NUCLEOTIDE SEQUENCE</scope>
    <source>
        <strain evidence="3">D3-1215</strain>
    </source>
</reference>
<comment type="caution">
    <text evidence="3">The sequence shown here is derived from an EMBL/GenBank/DDBJ whole genome shotgun (WGS) entry which is preliminary data.</text>
</comment>
<evidence type="ECO:0000313" key="3">
    <source>
        <dbReference type="EMBL" id="MBO8447497.1"/>
    </source>
</evidence>
<evidence type="ECO:0000256" key="2">
    <source>
        <dbReference type="SAM" id="SignalP"/>
    </source>
</evidence>
<sequence length="375" mass="40619">MRKLFTLLLLFLFTLSAMASMDGKLRIAVFDPSTSGRSIDEGAKIAIREIISSTLVNTGLYDIVERSLLEKVMQEQSFSNSGAVDDSQMTEIGKLAGANKIVLTVASFTGGRCVVSIKIIDVMTASVDRQRVRIFELDKLFESIEPMTLSLVETALSVDYNLHADISSNSSIDESKSDVADNKVEVGEAEIVNTDVPIAEVPQPEVAEVLQLKKEQTSPIINTKDMVRYYDRGKGHLYVNGLEISEKQYMDMCMAVDGNLWLKYLEGSRRRTTGTWLMSAGGGLTILGAVLIVAGAFSDSNDWGLIDGLIISGCVFMPVGGALTLTAGVPIYCIGKKNRRQSVEGYNAAYGKQKTAEATINFGISDAGVGFALSF</sequence>
<dbReference type="GO" id="GO:0030288">
    <property type="term" value="C:outer membrane-bounded periplasmic space"/>
    <property type="evidence" value="ECO:0007669"/>
    <property type="project" value="InterPro"/>
</dbReference>
<evidence type="ECO:0000313" key="4">
    <source>
        <dbReference type="Proteomes" id="UP000823637"/>
    </source>
</evidence>
<dbReference type="AlphaFoldDB" id="A0A9D9HF45"/>
<evidence type="ECO:0000256" key="1">
    <source>
        <dbReference type="SAM" id="Phobius"/>
    </source>
</evidence>
<dbReference type="EMBL" id="JADIMR010000105">
    <property type="protein sequence ID" value="MBO8447497.1"/>
    <property type="molecule type" value="Genomic_DNA"/>
</dbReference>
<feature type="chain" id="PRO_5039262309" description="FlgO domain-containing protein" evidence="2">
    <location>
        <begin position="20"/>
        <end position="375"/>
    </location>
</feature>
<evidence type="ECO:0008006" key="5">
    <source>
        <dbReference type="Google" id="ProtNLM"/>
    </source>
</evidence>
<keyword evidence="2" id="KW-0732">Signal</keyword>
<dbReference type="Gene3D" id="3.40.50.10610">
    <property type="entry name" value="ABC-type transport auxiliary lipoprotein component"/>
    <property type="match status" value="1"/>
</dbReference>
<keyword evidence="1" id="KW-0472">Membrane</keyword>
<proteinExistence type="predicted"/>
<organism evidence="3 4">
    <name type="scientific">Candidatus Enterocola intestinipullorum</name>
    <dbReference type="NCBI Taxonomy" id="2840783"/>
    <lineage>
        <taxon>Bacteria</taxon>
        <taxon>Pseudomonadati</taxon>
        <taxon>Bacteroidota</taxon>
        <taxon>Bacteroidia</taxon>
        <taxon>Bacteroidales</taxon>
        <taxon>Candidatus Enterocola</taxon>
    </lineage>
</organism>
<keyword evidence="1" id="KW-0812">Transmembrane</keyword>
<keyword evidence="1" id="KW-1133">Transmembrane helix</keyword>
<gene>
    <name evidence="3" type="ORF">IAC32_07130</name>
</gene>
<reference evidence="3" key="2">
    <citation type="journal article" date="2021" name="PeerJ">
        <title>Extensive microbial diversity within the chicken gut microbiome revealed by metagenomics and culture.</title>
        <authorList>
            <person name="Gilroy R."/>
            <person name="Ravi A."/>
            <person name="Getino M."/>
            <person name="Pursley I."/>
            <person name="Horton D.L."/>
            <person name="Alikhan N.F."/>
            <person name="Baker D."/>
            <person name="Gharbi K."/>
            <person name="Hall N."/>
            <person name="Watson M."/>
            <person name="Adriaenssens E.M."/>
            <person name="Foster-Nyarko E."/>
            <person name="Jarju S."/>
            <person name="Secka A."/>
            <person name="Antonio M."/>
            <person name="Oren A."/>
            <person name="Chaudhuri R.R."/>
            <person name="La Ragione R."/>
            <person name="Hildebrand F."/>
            <person name="Pallen M.J."/>
        </authorList>
    </citation>
    <scope>NUCLEOTIDE SEQUENCE</scope>
    <source>
        <strain evidence="3">D3-1215</strain>
    </source>
</reference>
<feature type="transmembrane region" description="Helical" evidence="1">
    <location>
        <begin position="309"/>
        <end position="332"/>
    </location>
</feature>
<feature type="transmembrane region" description="Helical" evidence="1">
    <location>
        <begin position="276"/>
        <end position="297"/>
    </location>
</feature>
<accession>A0A9D9HF45</accession>
<dbReference type="Pfam" id="PF03783">
    <property type="entry name" value="CsgG"/>
    <property type="match status" value="1"/>
</dbReference>
<dbReference type="Proteomes" id="UP000823637">
    <property type="component" value="Unassembled WGS sequence"/>
</dbReference>
<dbReference type="InterPro" id="IPR005534">
    <property type="entry name" value="Curli_assmbl/transp-comp_CsgG"/>
</dbReference>
<name>A0A9D9HF45_9BACT</name>